<dbReference type="AlphaFoldDB" id="A0A6N3BYU5"/>
<dbReference type="RefSeq" id="WP_156719703.1">
    <property type="nucleotide sequence ID" value="NZ_CACRUF010000037.1"/>
</dbReference>
<organism evidence="2">
    <name type="scientific">Veillonella dispar</name>
    <dbReference type="NCBI Taxonomy" id="39778"/>
    <lineage>
        <taxon>Bacteria</taxon>
        <taxon>Bacillati</taxon>
        <taxon>Bacillota</taxon>
        <taxon>Negativicutes</taxon>
        <taxon>Veillonellales</taxon>
        <taxon>Veillonellaceae</taxon>
        <taxon>Veillonella</taxon>
    </lineage>
</organism>
<keyword evidence="1" id="KW-0472">Membrane</keyword>
<sequence>MERKWYLDFWALIREPFKRGIPEIVEFGTIQRGFAATVAMVAITLVFSAITELLLAYVFGAHIVKLGSVIGRFAGQGVMSLTLGLIGTFFVLAIYSVIFSQVANKFGAHTNYESVLKICWYQSAYTQFLSIMIGLLEIMLVIIAKGLGFYEASSTLGLTIFNYFFQIVNLGTFIWFLWVSLSLMGRQIEKGRLATFGIGILASLIPVAFIGILVGMVMLATSR</sequence>
<name>A0A6N3BYU5_9FIRM</name>
<feature type="transmembrane region" description="Helical" evidence="1">
    <location>
        <begin position="163"/>
        <end position="181"/>
    </location>
</feature>
<evidence type="ECO:0000313" key="2">
    <source>
        <dbReference type="EMBL" id="VYU09926.1"/>
    </source>
</evidence>
<protein>
    <recommendedName>
        <fullName evidence="3">Yip1 domain-containing protein</fullName>
    </recommendedName>
</protein>
<feature type="transmembrane region" description="Helical" evidence="1">
    <location>
        <begin position="79"/>
        <end position="103"/>
    </location>
</feature>
<reference evidence="2" key="1">
    <citation type="submission" date="2019-11" db="EMBL/GenBank/DDBJ databases">
        <authorList>
            <person name="Feng L."/>
        </authorList>
    </citation>
    <scope>NUCLEOTIDE SEQUENCE</scope>
    <source>
        <strain evidence="2">VdisparLFYP95</strain>
    </source>
</reference>
<keyword evidence="1" id="KW-1133">Transmembrane helix</keyword>
<evidence type="ECO:0000256" key="1">
    <source>
        <dbReference type="SAM" id="Phobius"/>
    </source>
</evidence>
<keyword evidence="1" id="KW-0812">Transmembrane</keyword>
<dbReference type="EMBL" id="CACRUF010000037">
    <property type="protein sequence ID" value="VYU09926.1"/>
    <property type="molecule type" value="Genomic_DNA"/>
</dbReference>
<proteinExistence type="predicted"/>
<feature type="transmembrane region" description="Helical" evidence="1">
    <location>
        <begin position="124"/>
        <end position="143"/>
    </location>
</feature>
<gene>
    <name evidence="2" type="ORF">VDLFYP95_01509</name>
</gene>
<evidence type="ECO:0008006" key="3">
    <source>
        <dbReference type="Google" id="ProtNLM"/>
    </source>
</evidence>
<feature type="transmembrane region" description="Helical" evidence="1">
    <location>
        <begin position="34"/>
        <end position="59"/>
    </location>
</feature>
<feature type="transmembrane region" description="Helical" evidence="1">
    <location>
        <begin position="193"/>
        <end position="220"/>
    </location>
</feature>
<accession>A0A6N3BYU5</accession>